<name>A0A0D7BF33_9AGAR</name>
<feature type="compositionally biased region" description="Pro residues" evidence="1">
    <location>
        <begin position="64"/>
        <end position="73"/>
    </location>
</feature>
<dbReference type="AlphaFoldDB" id="A0A0D7BF33"/>
<evidence type="ECO:0000313" key="4">
    <source>
        <dbReference type="Proteomes" id="UP000054007"/>
    </source>
</evidence>
<dbReference type="OrthoDB" id="3050907at2759"/>
<feature type="chain" id="PRO_5002316938" evidence="2">
    <location>
        <begin position="22"/>
        <end position="405"/>
    </location>
</feature>
<gene>
    <name evidence="3" type="ORF">CYLTODRAFT_489535</name>
</gene>
<feature type="compositionally biased region" description="Polar residues" evidence="1">
    <location>
        <begin position="154"/>
        <end position="167"/>
    </location>
</feature>
<feature type="region of interest" description="Disordered" evidence="1">
    <location>
        <begin position="26"/>
        <end position="113"/>
    </location>
</feature>
<feature type="signal peptide" evidence="2">
    <location>
        <begin position="1"/>
        <end position="21"/>
    </location>
</feature>
<feature type="compositionally biased region" description="Basic and acidic residues" evidence="1">
    <location>
        <begin position="87"/>
        <end position="99"/>
    </location>
</feature>
<dbReference type="Proteomes" id="UP000054007">
    <property type="component" value="Unassembled WGS sequence"/>
</dbReference>
<evidence type="ECO:0000256" key="2">
    <source>
        <dbReference type="SAM" id="SignalP"/>
    </source>
</evidence>
<evidence type="ECO:0000256" key="1">
    <source>
        <dbReference type="SAM" id="MobiDB-lite"/>
    </source>
</evidence>
<feature type="compositionally biased region" description="Pro residues" evidence="1">
    <location>
        <begin position="28"/>
        <end position="38"/>
    </location>
</feature>
<feature type="region of interest" description="Disordered" evidence="1">
    <location>
        <begin position="153"/>
        <end position="174"/>
    </location>
</feature>
<sequence length="405" mass="44461">MLHILRGLWTLLVALLFPISPYRYKAPSSPPATSPEPSSPSYLAVRRPSRPSLSPNDARRTPPRPRPSCPNPPVARSSPYDGIEQEAEFRQETKIESPTRTRAKHSRSPANAGLSLPLPLIYVQDWSSVTVDANLDARDCAADGSGHSPFVAISSDSKFSSSPTLPDSPTKRGGHCTQVCAATNSKAPEDTITDDLSFPETSCSEYSHTSTVESSDDSTIFTPCASPSFESHDTSIFIATPDSSVDDDSILPSHFAPSANSTPRKAKRLSVLPYPDLFDFGQYMSTFPSSDTLENIKNLLKRMSYTPAIMRSPPRQRSASLSEADSSYVSTHASVSMTVDRSFSEERSWEAAFELSYPELDPVHTNASSVESNLDAMLRRESLWGMKDWNIEKFLRARAQECDAV</sequence>
<keyword evidence="2" id="KW-0732">Signal</keyword>
<keyword evidence="4" id="KW-1185">Reference proteome</keyword>
<evidence type="ECO:0000313" key="3">
    <source>
        <dbReference type="EMBL" id="KIY68714.1"/>
    </source>
</evidence>
<protein>
    <submittedName>
        <fullName evidence="3">Uncharacterized protein</fullName>
    </submittedName>
</protein>
<organism evidence="3 4">
    <name type="scientific">Cylindrobasidium torrendii FP15055 ss-10</name>
    <dbReference type="NCBI Taxonomy" id="1314674"/>
    <lineage>
        <taxon>Eukaryota</taxon>
        <taxon>Fungi</taxon>
        <taxon>Dikarya</taxon>
        <taxon>Basidiomycota</taxon>
        <taxon>Agaricomycotina</taxon>
        <taxon>Agaricomycetes</taxon>
        <taxon>Agaricomycetidae</taxon>
        <taxon>Agaricales</taxon>
        <taxon>Marasmiineae</taxon>
        <taxon>Physalacriaceae</taxon>
        <taxon>Cylindrobasidium</taxon>
    </lineage>
</organism>
<dbReference type="EMBL" id="KN880497">
    <property type="protein sequence ID" value="KIY68714.1"/>
    <property type="molecule type" value="Genomic_DNA"/>
</dbReference>
<accession>A0A0D7BF33</accession>
<reference evidence="3 4" key="1">
    <citation type="journal article" date="2015" name="Fungal Genet. Biol.">
        <title>Evolution of novel wood decay mechanisms in Agaricales revealed by the genome sequences of Fistulina hepatica and Cylindrobasidium torrendii.</title>
        <authorList>
            <person name="Floudas D."/>
            <person name="Held B.W."/>
            <person name="Riley R."/>
            <person name="Nagy L.G."/>
            <person name="Koehler G."/>
            <person name="Ransdell A.S."/>
            <person name="Younus H."/>
            <person name="Chow J."/>
            <person name="Chiniquy J."/>
            <person name="Lipzen A."/>
            <person name="Tritt A."/>
            <person name="Sun H."/>
            <person name="Haridas S."/>
            <person name="LaButti K."/>
            <person name="Ohm R.A."/>
            <person name="Kues U."/>
            <person name="Blanchette R.A."/>
            <person name="Grigoriev I.V."/>
            <person name="Minto R.E."/>
            <person name="Hibbett D.S."/>
        </authorList>
    </citation>
    <scope>NUCLEOTIDE SEQUENCE [LARGE SCALE GENOMIC DNA]</scope>
    <source>
        <strain evidence="3 4">FP15055 ss-10</strain>
    </source>
</reference>
<proteinExistence type="predicted"/>